<keyword evidence="5" id="KW-1185">Reference proteome</keyword>
<dbReference type="InterPro" id="IPR036691">
    <property type="entry name" value="Endo/exonu/phosph_ase_sf"/>
</dbReference>
<evidence type="ECO:0000256" key="1">
    <source>
        <dbReference type="SAM" id="MobiDB-lite"/>
    </source>
</evidence>
<dbReference type="InterPro" id="IPR005135">
    <property type="entry name" value="Endo/exonuclease/phosphatase"/>
</dbReference>
<name>A0AAW1L0J9_SAPOF</name>
<dbReference type="Proteomes" id="UP001443914">
    <property type="component" value="Unassembled WGS sequence"/>
</dbReference>
<reference evidence="4" key="1">
    <citation type="submission" date="2024-03" db="EMBL/GenBank/DDBJ databases">
        <title>WGS assembly of Saponaria officinalis var. Norfolk2.</title>
        <authorList>
            <person name="Jenkins J."/>
            <person name="Shu S."/>
            <person name="Grimwood J."/>
            <person name="Barry K."/>
            <person name="Goodstein D."/>
            <person name="Schmutz J."/>
            <person name="Leebens-Mack J."/>
            <person name="Osbourn A."/>
        </authorList>
    </citation>
    <scope>NUCLEOTIDE SEQUENCE [LARGE SCALE GENOMIC DNA]</scope>
    <source>
        <strain evidence="4">JIC</strain>
    </source>
</reference>
<dbReference type="InterPro" id="IPR040256">
    <property type="entry name" value="At4g02000-like"/>
</dbReference>
<evidence type="ECO:0000313" key="4">
    <source>
        <dbReference type="EMBL" id="KAK9725294.1"/>
    </source>
</evidence>
<organism evidence="4 5">
    <name type="scientific">Saponaria officinalis</name>
    <name type="common">Common soapwort</name>
    <name type="synonym">Lychnis saponaria</name>
    <dbReference type="NCBI Taxonomy" id="3572"/>
    <lineage>
        <taxon>Eukaryota</taxon>
        <taxon>Viridiplantae</taxon>
        <taxon>Streptophyta</taxon>
        <taxon>Embryophyta</taxon>
        <taxon>Tracheophyta</taxon>
        <taxon>Spermatophyta</taxon>
        <taxon>Magnoliopsida</taxon>
        <taxon>eudicotyledons</taxon>
        <taxon>Gunneridae</taxon>
        <taxon>Pentapetalae</taxon>
        <taxon>Caryophyllales</taxon>
        <taxon>Caryophyllaceae</taxon>
        <taxon>Caryophylleae</taxon>
        <taxon>Saponaria</taxon>
    </lineage>
</organism>
<feature type="domain" description="DUF4283" evidence="3">
    <location>
        <begin position="142"/>
        <end position="218"/>
    </location>
</feature>
<dbReference type="Pfam" id="PF03372">
    <property type="entry name" value="Exo_endo_phos"/>
    <property type="match status" value="1"/>
</dbReference>
<dbReference type="SUPFAM" id="SSF56219">
    <property type="entry name" value="DNase I-like"/>
    <property type="match status" value="1"/>
</dbReference>
<evidence type="ECO:0000313" key="5">
    <source>
        <dbReference type="Proteomes" id="UP001443914"/>
    </source>
</evidence>
<dbReference type="Gene3D" id="3.60.10.10">
    <property type="entry name" value="Endonuclease/exonuclease/phosphatase"/>
    <property type="match status" value="1"/>
</dbReference>
<comment type="caution">
    <text evidence="4">The sequence shown here is derived from an EMBL/GenBank/DDBJ whole genome shotgun (WGS) entry which is preliminary data.</text>
</comment>
<accession>A0AAW1L0J9</accession>
<sequence length="680" mass="75750">MPRGRPPKIPATRHTRSSDSPVDGTKKDGASSSRSPGSVIFGDFVGHTLNSSVLLSGPSSQSSDSSSISVASPVVIPESVSVIIPESVVVPEPTPAPGASKKPYVQTLKSSGKGMPLSYVRECYAKEVIIEADDIVDEVDYWSTTLVGTVMGRKTSIAELEGLVSKHWNHVTSHEILYFSRGWYYFRFYTKEDMESIQSEAWNLNGYPLVFKDWSPTVAGELDAVTHVPVWVLYPNLDPCFWSSSALSKVASFVGRPICADETTTCKTKIAFARILVEVDISKELPRTFHKMGYTKDHCKKNKVKQVYRPKVVPSPAAIEVGNASSMDSEGFIAVSSKKVSKTPLQNNVISWTGNRFVVLENAAPVLLQLGVDEGIVHVGFEVGNIPVEIEPGSFRISWNVRGMNDPLKQQEVLEFLRKNKVDCGAIIETHIKSNHINTVKRRCFSRYSLVTNLESHSRGKIWVLWDPAVVALRVLSQGAQFLHCSLLHLPSHCFFLVTFVYALNRASERLELWDSLRSFSTGSLPWICLGDFNVSLTSDERVGCVVHEREMLEFRECLRDFSLEDHPYTSGVFTWHNKQESCPKWAKLDRILANQQWFLQFPSTVAFLPPGISDMLLFFSLLHPLLLFIGHSDISTVGLCLLTSMAKYLLIGRFLCLEGRFSPSFLSLGDCVGSLNLFI</sequence>
<dbReference type="PANTHER" id="PTHR31286">
    <property type="entry name" value="GLYCINE-RICH CELL WALL STRUCTURAL PROTEIN 1.8-LIKE"/>
    <property type="match status" value="1"/>
</dbReference>
<dbReference type="PANTHER" id="PTHR31286:SF180">
    <property type="entry name" value="OS10G0362600 PROTEIN"/>
    <property type="match status" value="1"/>
</dbReference>
<protein>
    <recommendedName>
        <fullName evidence="6">DUF4283 domain-containing protein</fullName>
    </recommendedName>
</protein>
<proteinExistence type="predicted"/>
<dbReference type="EMBL" id="JBDFQZ010000005">
    <property type="protein sequence ID" value="KAK9725294.1"/>
    <property type="molecule type" value="Genomic_DNA"/>
</dbReference>
<evidence type="ECO:0000259" key="3">
    <source>
        <dbReference type="Pfam" id="PF14111"/>
    </source>
</evidence>
<evidence type="ECO:0008006" key="6">
    <source>
        <dbReference type="Google" id="ProtNLM"/>
    </source>
</evidence>
<dbReference type="AlphaFoldDB" id="A0AAW1L0J9"/>
<evidence type="ECO:0000259" key="2">
    <source>
        <dbReference type="Pfam" id="PF03372"/>
    </source>
</evidence>
<feature type="domain" description="Endonuclease/exonuclease/phosphatase" evidence="2">
    <location>
        <begin position="397"/>
        <end position="608"/>
    </location>
</feature>
<dbReference type="GO" id="GO:0003824">
    <property type="term" value="F:catalytic activity"/>
    <property type="evidence" value="ECO:0007669"/>
    <property type="project" value="InterPro"/>
</dbReference>
<gene>
    <name evidence="4" type="ORF">RND81_05G134400</name>
</gene>
<dbReference type="Pfam" id="PF14111">
    <property type="entry name" value="DUF4283"/>
    <property type="match status" value="1"/>
</dbReference>
<feature type="region of interest" description="Disordered" evidence="1">
    <location>
        <begin position="1"/>
        <end position="38"/>
    </location>
</feature>
<dbReference type="InterPro" id="IPR025558">
    <property type="entry name" value="DUF4283"/>
</dbReference>